<keyword evidence="1" id="KW-0472">Membrane</keyword>
<keyword evidence="1" id="KW-1133">Transmembrane helix</keyword>
<keyword evidence="3" id="KW-1185">Reference proteome</keyword>
<gene>
    <name evidence="2" type="ORF">CLV32_0578</name>
</gene>
<dbReference type="RefSeq" id="WP_133552151.1">
    <property type="nucleotide sequence ID" value="NZ_SNWM01000001.1"/>
</dbReference>
<evidence type="ECO:0000313" key="2">
    <source>
        <dbReference type="EMBL" id="TDO24289.1"/>
    </source>
</evidence>
<feature type="transmembrane region" description="Helical" evidence="1">
    <location>
        <begin position="170"/>
        <end position="188"/>
    </location>
</feature>
<keyword evidence="1" id="KW-0812">Transmembrane</keyword>
<dbReference type="OrthoDB" id="791508at2"/>
<protein>
    <submittedName>
        <fullName evidence="2">Uncharacterized protein</fullName>
    </submittedName>
</protein>
<dbReference type="AlphaFoldDB" id="A0A4R6IPR1"/>
<name>A0A4R6IPR1_9SPHI</name>
<accession>A0A4R6IPR1</accession>
<sequence length="252" mass="28510">MKKLIIVAIACYGLSAGAQVRQNNFIYLYSDSLIYANSIRFRPDFANVLQLRVDSRRVPTEQVKFFNNEDGFFANTRKLNYPGLNEFSERIITGRINFYRQVTYDPYIYDRGFRYRSRRPEVADARMYYNKGYGDLKKVNYSNLIQDMADRAESMNLLERYRKNVNTSRILYGAAGASILAGLISFVAKGKQNRDVPPFIGAGPSRRINERHTNFAASFGLMGLGAGLAAGGYVVGVQGARHLEDAVDAYNK</sequence>
<reference evidence="2 3" key="1">
    <citation type="submission" date="2019-03" db="EMBL/GenBank/DDBJ databases">
        <title>Genomic Encyclopedia of Archaeal and Bacterial Type Strains, Phase II (KMG-II): from individual species to whole genera.</title>
        <authorList>
            <person name="Goeker M."/>
        </authorList>
    </citation>
    <scope>NUCLEOTIDE SEQUENCE [LARGE SCALE GENOMIC DNA]</scope>
    <source>
        <strain evidence="2 3">DSM 19034</strain>
    </source>
</reference>
<organism evidence="2 3">
    <name type="scientific">Pedobacter duraquae</name>
    <dbReference type="NCBI Taxonomy" id="425511"/>
    <lineage>
        <taxon>Bacteria</taxon>
        <taxon>Pseudomonadati</taxon>
        <taxon>Bacteroidota</taxon>
        <taxon>Sphingobacteriia</taxon>
        <taxon>Sphingobacteriales</taxon>
        <taxon>Sphingobacteriaceae</taxon>
        <taxon>Pedobacter</taxon>
    </lineage>
</organism>
<proteinExistence type="predicted"/>
<evidence type="ECO:0000313" key="3">
    <source>
        <dbReference type="Proteomes" id="UP000295499"/>
    </source>
</evidence>
<feature type="transmembrane region" description="Helical" evidence="1">
    <location>
        <begin position="215"/>
        <end position="235"/>
    </location>
</feature>
<dbReference type="Proteomes" id="UP000295499">
    <property type="component" value="Unassembled WGS sequence"/>
</dbReference>
<evidence type="ECO:0000256" key="1">
    <source>
        <dbReference type="SAM" id="Phobius"/>
    </source>
</evidence>
<dbReference type="EMBL" id="SNWM01000001">
    <property type="protein sequence ID" value="TDO24289.1"/>
    <property type="molecule type" value="Genomic_DNA"/>
</dbReference>
<comment type="caution">
    <text evidence="2">The sequence shown here is derived from an EMBL/GenBank/DDBJ whole genome shotgun (WGS) entry which is preliminary data.</text>
</comment>